<evidence type="ECO:0000313" key="9">
    <source>
        <dbReference type="EMBL" id="TDO29676.1"/>
    </source>
</evidence>
<dbReference type="RefSeq" id="WP_133805870.1">
    <property type="nucleotide sequence ID" value="NZ_SNWQ01000045.1"/>
</dbReference>
<organism evidence="9 10">
    <name type="scientific">Kribbella caucasensis</name>
    <dbReference type="NCBI Taxonomy" id="2512215"/>
    <lineage>
        <taxon>Bacteria</taxon>
        <taxon>Bacillati</taxon>
        <taxon>Actinomycetota</taxon>
        <taxon>Actinomycetes</taxon>
        <taxon>Propionibacteriales</taxon>
        <taxon>Kribbellaceae</taxon>
        <taxon>Kribbella</taxon>
    </lineage>
</organism>
<dbReference type="PROSITE" id="PS50928">
    <property type="entry name" value="ABC_TM1"/>
    <property type="match status" value="1"/>
</dbReference>
<feature type="domain" description="ABC transmembrane type-1" evidence="8">
    <location>
        <begin position="76"/>
        <end position="274"/>
    </location>
</feature>
<dbReference type="PANTHER" id="PTHR43744">
    <property type="entry name" value="ABC TRANSPORTER PERMEASE PROTEIN MG189-RELATED-RELATED"/>
    <property type="match status" value="1"/>
</dbReference>
<keyword evidence="10" id="KW-1185">Reference proteome</keyword>
<comment type="subcellular location">
    <subcellularLocation>
        <location evidence="1 7">Cell membrane</location>
        <topology evidence="1 7">Multi-pass membrane protein</topology>
    </subcellularLocation>
</comment>
<sequence>MSASTTTGSQRLRTFVVYAGMAVLLAVFLYPLWWMASSSFKPGSEIVTSPLSFDPRDFTLDHYRAMFASVPIWTGFLNTAIMLVLKGGITLVFCPLAGFAFAKYNFPGKNFLFGFILLTLMLPTLVLVIPLLLEMSLLNWVNTYQGLVLPGAIDAFSIFWMRQVIAGIPDELLEAGRLDGCSALGLYRRIVLPVIRPGLAALAVLTFLNIYNDFLWPVIVVNDASKQTLQVVLSNLSLSIASAQVDSSPATVWGQLLAATTVASIPVVIIFVLLQRHFVRGILAGSTK</sequence>
<dbReference type="CDD" id="cd06261">
    <property type="entry name" value="TM_PBP2"/>
    <property type="match status" value="1"/>
</dbReference>
<evidence type="ECO:0000256" key="4">
    <source>
        <dbReference type="ARBA" id="ARBA00022692"/>
    </source>
</evidence>
<accession>A0A4R6J5R2</accession>
<feature type="transmembrane region" description="Helical" evidence="7">
    <location>
        <begin position="190"/>
        <end position="211"/>
    </location>
</feature>
<dbReference type="Proteomes" id="UP000295388">
    <property type="component" value="Unassembled WGS sequence"/>
</dbReference>
<evidence type="ECO:0000313" key="10">
    <source>
        <dbReference type="Proteomes" id="UP000295388"/>
    </source>
</evidence>
<feature type="transmembrane region" description="Helical" evidence="7">
    <location>
        <begin position="111"/>
        <end position="132"/>
    </location>
</feature>
<reference evidence="9 10" key="1">
    <citation type="submission" date="2019-03" db="EMBL/GenBank/DDBJ databases">
        <title>Genomic Encyclopedia of Type Strains, Phase III (KMG-III): the genomes of soil and plant-associated and newly described type strains.</title>
        <authorList>
            <person name="Whitman W."/>
        </authorList>
    </citation>
    <scope>NUCLEOTIDE SEQUENCE [LARGE SCALE GENOMIC DNA]</scope>
    <source>
        <strain evidence="9 10">VKM Ac-2527</strain>
    </source>
</reference>
<dbReference type="AlphaFoldDB" id="A0A4R6J5R2"/>
<evidence type="ECO:0000259" key="8">
    <source>
        <dbReference type="PROSITE" id="PS50928"/>
    </source>
</evidence>
<feature type="transmembrane region" description="Helical" evidence="7">
    <location>
        <begin position="252"/>
        <end position="274"/>
    </location>
</feature>
<protein>
    <submittedName>
        <fullName evidence="9">Multiple sugar transport system permease protein/arabinosaccharide transport system permease protein</fullName>
    </submittedName>
</protein>
<dbReference type="Pfam" id="PF00528">
    <property type="entry name" value="BPD_transp_1"/>
    <property type="match status" value="1"/>
</dbReference>
<feature type="transmembrane region" description="Helical" evidence="7">
    <location>
        <begin position="12"/>
        <end position="33"/>
    </location>
</feature>
<dbReference type="PANTHER" id="PTHR43744:SF12">
    <property type="entry name" value="ABC TRANSPORTER PERMEASE PROTEIN MG189-RELATED"/>
    <property type="match status" value="1"/>
</dbReference>
<feature type="transmembrane region" description="Helical" evidence="7">
    <location>
        <begin position="76"/>
        <end position="99"/>
    </location>
</feature>
<evidence type="ECO:0000256" key="1">
    <source>
        <dbReference type="ARBA" id="ARBA00004651"/>
    </source>
</evidence>
<dbReference type="GO" id="GO:0005886">
    <property type="term" value="C:plasma membrane"/>
    <property type="evidence" value="ECO:0007669"/>
    <property type="project" value="UniProtKB-SubCell"/>
</dbReference>
<dbReference type="GO" id="GO:0055085">
    <property type="term" value="P:transmembrane transport"/>
    <property type="evidence" value="ECO:0007669"/>
    <property type="project" value="InterPro"/>
</dbReference>
<dbReference type="InterPro" id="IPR035906">
    <property type="entry name" value="MetI-like_sf"/>
</dbReference>
<dbReference type="OrthoDB" id="2063054at2"/>
<comment type="caution">
    <text evidence="9">The sequence shown here is derived from an EMBL/GenBank/DDBJ whole genome shotgun (WGS) entry which is preliminary data.</text>
</comment>
<dbReference type="InterPro" id="IPR000515">
    <property type="entry name" value="MetI-like"/>
</dbReference>
<dbReference type="Gene3D" id="1.10.3720.10">
    <property type="entry name" value="MetI-like"/>
    <property type="match status" value="1"/>
</dbReference>
<feature type="transmembrane region" description="Helical" evidence="7">
    <location>
        <begin position="144"/>
        <end position="161"/>
    </location>
</feature>
<keyword evidence="2 7" id="KW-0813">Transport</keyword>
<comment type="similarity">
    <text evidence="7">Belongs to the binding-protein-dependent transport system permease family.</text>
</comment>
<proteinExistence type="inferred from homology"/>
<keyword evidence="3" id="KW-1003">Cell membrane</keyword>
<keyword evidence="4 7" id="KW-0812">Transmembrane</keyword>
<name>A0A4R6J5R2_9ACTN</name>
<evidence type="ECO:0000256" key="6">
    <source>
        <dbReference type="ARBA" id="ARBA00023136"/>
    </source>
</evidence>
<evidence type="ECO:0000256" key="2">
    <source>
        <dbReference type="ARBA" id="ARBA00022448"/>
    </source>
</evidence>
<evidence type="ECO:0000256" key="7">
    <source>
        <dbReference type="RuleBase" id="RU363032"/>
    </source>
</evidence>
<dbReference type="EMBL" id="SNWQ01000045">
    <property type="protein sequence ID" value="TDO29676.1"/>
    <property type="molecule type" value="Genomic_DNA"/>
</dbReference>
<dbReference type="SUPFAM" id="SSF161098">
    <property type="entry name" value="MetI-like"/>
    <property type="match status" value="1"/>
</dbReference>
<evidence type="ECO:0000256" key="5">
    <source>
        <dbReference type="ARBA" id="ARBA00022989"/>
    </source>
</evidence>
<evidence type="ECO:0000256" key="3">
    <source>
        <dbReference type="ARBA" id="ARBA00022475"/>
    </source>
</evidence>
<keyword evidence="6 7" id="KW-0472">Membrane</keyword>
<gene>
    <name evidence="9" type="ORF">EV643_14520</name>
</gene>
<keyword evidence="9" id="KW-0762">Sugar transport</keyword>
<keyword evidence="5 7" id="KW-1133">Transmembrane helix</keyword>